<dbReference type="InterPro" id="IPR002110">
    <property type="entry name" value="Ankyrin_rpt"/>
</dbReference>
<keyword evidence="6" id="KW-1185">Reference proteome</keyword>
<dbReference type="PANTHER" id="PTHR24126">
    <property type="entry name" value="ANKYRIN REPEAT, PH AND SEC7 DOMAIN CONTAINING PROTEIN SECG-RELATED"/>
    <property type="match status" value="1"/>
</dbReference>
<dbReference type="PROSITE" id="PS50297">
    <property type="entry name" value="ANK_REP_REGION"/>
    <property type="match status" value="4"/>
</dbReference>
<organism evidence="5 6">
    <name type="scientific">Trichogramma kaykai</name>
    <dbReference type="NCBI Taxonomy" id="54128"/>
    <lineage>
        <taxon>Eukaryota</taxon>
        <taxon>Metazoa</taxon>
        <taxon>Ecdysozoa</taxon>
        <taxon>Arthropoda</taxon>
        <taxon>Hexapoda</taxon>
        <taxon>Insecta</taxon>
        <taxon>Pterygota</taxon>
        <taxon>Neoptera</taxon>
        <taxon>Endopterygota</taxon>
        <taxon>Hymenoptera</taxon>
        <taxon>Apocrita</taxon>
        <taxon>Proctotrupomorpha</taxon>
        <taxon>Chalcidoidea</taxon>
        <taxon>Trichogrammatidae</taxon>
        <taxon>Trichogramma</taxon>
    </lineage>
</organism>
<dbReference type="Pfam" id="PF12796">
    <property type="entry name" value="Ank_2"/>
    <property type="match status" value="2"/>
</dbReference>
<dbReference type="Gene3D" id="1.25.40.20">
    <property type="entry name" value="Ankyrin repeat-containing domain"/>
    <property type="match status" value="3"/>
</dbReference>
<evidence type="ECO:0000313" key="5">
    <source>
        <dbReference type="EMBL" id="KAL3384891.1"/>
    </source>
</evidence>
<dbReference type="EMBL" id="JBJJXI010000166">
    <property type="protein sequence ID" value="KAL3384891.1"/>
    <property type="molecule type" value="Genomic_DNA"/>
</dbReference>
<evidence type="ECO:0000256" key="1">
    <source>
        <dbReference type="ARBA" id="ARBA00022737"/>
    </source>
</evidence>
<feature type="repeat" description="ANK" evidence="3">
    <location>
        <begin position="613"/>
        <end position="639"/>
    </location>
</feature>
<dbReference type="Proteomes" id="UP001627154">
    <property type="component" value="Unassembled WGS sequence"/>
</dbReference>
<reference evidence="5 6" key="1">
    <citation type="journal article" date="2024" name="bioRxiv">
        <title>A reference genome for Trichogramma kaykai: A tiny desert-dwelling parasitoid wasp with competing sex-ratio distorters.</title>
        <authorList>
            <person name="Culotta J."/>
            <person name="Lindsey A.R."/>
        </authorList>
    </citation>
    <scope>NUCLEOTIDE SEQUENCE [LARGE SCALE GENOMIC DNA]</scope>
    <source>
        <strain evidence="5 6">KSX58</strain>
    </source>
</reference>
<feature type="repeat" description="ANK" evidence="3">
    <location>
        <begin position="540"/>
        <end position="572"/>
    </location>
</feature>
<dbReference type="PRINTS" id="PR01415">
    <property type="entry name" value="ANKYRIN"/>
</dbReference>
<protein>
    <submittedName>
        <fullName evidence="5">Uncharacterized protein</fullName>
    </submittedName>
</protein>
<evidence type="ECO:0000256" key="2">
    <source>
        <dbReference type="ARBA" id="ARBA00023043"/>
    </source>
</evidence>
<dbReference type="SMART" id="SM00248">
    <property type="entry name" value="ANK"/>
    <property type="match status" value="8"/>
</dbReference>
<feature type="region of interest" description="Disordered" evidence="4">
    <location>
        <begin position="881"/>
        <end position="913"/>
    </location>
</feature>
<dbReference type="PROSITE" id="PS50088">
    <property type="entry name" value="ANK_REPEAT"/>
    <property type="match status" value="4"/>
</dbReference>
<accession>A0ABD2VVX5</accession>
<dbReference type="InterPro" id="IPR036770">
    <property type="entry name" value="Ankyrin_rpt-contain_sf"/>
</dbReference>
<evidence type="ECO:0000313" key="6">
    <source>
        <dbReference type="Proteomes" id="UP001627154"/>
    </source>
</evidence>
<dbReference type="AlphaFoldDB" id="A0ABD2VVX5"/>
<evidence type="ECO:0000256" key="3">
    <source>
        <dbReference type="PROSITE-ProRule" id="PRU00023"/>
    </source>
</evidence>
<gene>
    <name evidence="5" type="ORF">TKK_019300</name>
</gene>
<comment type="caution">
    <text evidence="5">The sequence shown here is derived from an EMBL/GenBank/DDBJ whole genome shotgun (WGS) entry which is preliminary data.</text>
</comment>
<sequence>MPLINTLPLGSSTTAIQMSNGQPICSRRRTRHSRALHLEFQFQKSIVRAINGCGRKNLERIRKLKQRQQQGQKQKLANICVRARTTQELISIPCIHVKQTTLYISTDRCCAQQAKQQQPQKRRQRISIRNTISSWNPTLYICKLQQHFISRICVYASEREPKKKKKKKRYIPTFTRTVRCVGIMSTSDEIYGASFRAEDTSEGDKIGDDKRLGDLNQEKLAKLKSEKANWKIEKDEGKFYRRIRPLIENWIIELADLREIFQKEEIECLLSDHRSERFVKFVARSGYKDEPELDENGKPPLNRTTPVHRISRGWHYDQTAVIRELFKIYNKYDVNYIDEFGFTHFHAACEHGCVDIVEKFLDFGQDPNLSVGSTTEGKEEEEEEEEEEGIVEVEEVVYPPLHLALQNGHQEVVKLLLRSGADPNSYNAEGETPLHIVGMGYCKHDFVNALFEFGSDGYQPPKIDARDNEGDTPLHLAVRYGQLNATESLLLRDANPNSLNNDGETPLHLICKGDGMFLELFFQINHDLERTLRVDARDKLGNTALHYAIYSQKLEMAKLLLLNGANPNLANEEGTTPLHIVCHRRKDDGLVDKFFKMNEEANRAVQVDVRDKLGWTPLQLVVANPQPDLVDLLLDRGADPSTFVFPTESLIVEKLERWFSDSDVIRKFNLVSGLFACVERLERRGYELDRSGATTIMALFAKYELFENSEDFEKLWNDEEEFQLRITEAVKRLTYPIDFESTDYEKYRKSYELYQRHRCEITSRGFFRKWALYPLWEKVLMYRLPILCCDMIVQHLNNEDLHNICLAAEIQSHEDSDEKTMSNLTETSAPRQILPHECLHIPTYFVACSSLFYLLRSFTLYNFIHELISFECRRTYVRTQRASGGGERKKRGQRINQTLISDSPRGPSKLVTK</sequence>
<evidence type="ECO:0000256" key="4">
    <source>
        <dbReference type="SAM" id="MobiDB-lite"/>
    </source>
</evidence>
<proteinExistence type="predicted"/>
<keyword evidence="2 3" id="KW-0040">ANK repeat</keyword>
<dbReference type="SUPFAM" id="SSF48403">
    <property type="entry name" value="Ankyrin repeat"/>
    <property type="match status" value="1"/>
</dbReference>
<name>A0ABD2VVX5_9HYME</name>
<feature type="repeat" description="ANK" evidence="3">
    <location>
        <begin position="400"/>
        <end position="428"/>
    </location>
</feature>
<feature type="repeat" description="ANK" evidence="3">
    <location>
        <begin position="469"/>
        <end position="501"/>
    </location>
</feature>
<keyword evidence="1" id="KW-0677">Repeat</keyword>